<dbReference type="NCBIfam" id="NF009487">
    <property type="entry name" value="PRK12849.1"/>
    <property type="match status" value="1"/>
</dbReference>
<dbReference type="GO" id="GO:0042026">
    <property type="term" value="P:protein refolding"/>
    <property type="evidence" value="ECO:0007669"/>
    <property type="project" value="UniProtKB-UniRule"/>
</dbReference>
<evidence type="ECO:0000256" key="1">
    <source>
        <dbReference type="ARBA" id="ARBA00006607"/>
    </source>
</evidence>
<evidence type="ECO:0000256" key="9">
    <source>
        <dbReference type="SAM" id="Coils"/>
    </source>
</evidence>
<protein>
    <recommendedName>
        <fullName evidence="6">Chaperonin GroEL</fullName>
        <ecNumber evidence="6">5.6.1.7</ecNumber>
    </recommendedName>
    <alternativeName>
        <fullName evidence="6">60 kDa chaperonin</fullName>
    </alternativeName>
    <alternativeName>
        <fullName evidence="6">Chaperonin-60</fullName>
        <shortName evidence="6">Cpn60</shortName>
    </alternativeName>
</protein>
<dbReference type="EMBL" id="JAFBDQ010000015">
    <property type="protein sequence ID" value="MBM7557658.1"/>
    <property type="molecule type" value="Genomic_DNA"/>
</dbReference>
<evidence type="ECO:0000256" key="3">
    <source>
        <dbReference type="ARBA" id="ARBA00022840"/>
    </source>
</evidence>
<reference evidence="11" key="1">
    <citation type="submission" date="2021-01" db="EMBL/GenBank/DDBJ databases">
        <title>Genomic Encyclopedia of Type Strains, Phase IV (KMG-IV): sequencing the most valuable type-strain genomes for metagenomic binning, comparative biology and taxonomic classification.</title>
        <authorList>
            <person name="Goeker M."/>
        </authorList>
    </citation>
    <scope>NUCLEOTIDE SEQUENCE</scope>
    <source>
        <strain evidence="11">DSM 23230</strain>
    </source>
</reference>
<evidence type="ECO:0000256" key="10">
    <source>
        <dbReference type="SAM" id="MobiDB-lite"/>
    </source>
</evidence>
<keyword evidence="6" id="KW-0963">Cytoplasm</keyword>
<dbReference type="HAMAP" id="MF_00600">
    <property type="entry name" value="CH60"/>
    <property type="match status" value="1"/>
</dbReference>
<dbReference type="Gene3D" id="3.30.260.10">
    <property type="entry name" value="TCP-1-like chaperonin intermediate domain"/>
    <property type="match status" value="1"/>
</dbReference>
<dbReference type="GO" id="GO:0051082">
    <property type="term" value="F:unfolded protein binding"/>
    <property type="evidence" value="ECO:0007669"/>
    <property type="project" value="UniProtKB-UniRule"/>
</dbReference>
<feature type="binding site" evidence="6">
    <location>
        <begin position="86"/>
        <end position="90"/>
    </location>
    <ligand>
        <name>ATP</name>
        <dbReference type="ChEBI" id="CHEBI:30616"/>
    </ligand>
</feature>
<comment type="similarity">
    <text evidence="1 6 7">Belongs to the chaperonin (HSP60) family.</text>
</comment>
<evidence type="ECO:0000256" key="6">
    <source>
        <dbReference type="HAMAP-Rule" id="MF_00600"/>
    </source>
</evidence>
<dbReference type="SUPFAM" id="SSF54849">
    <property type="entry name" value="GroEL-intermediate domain like"/>
    <property type="match status" value="1"/>
</dbReference>
<dbReference type="PRINTS" id="PR00298">
    <property type="entry name" value="CHAPERONIN60"/>
</dbReference>
<gene>
    <name evidence="6" type="primary">groEL</name>
    <name evidence="6" type="synonym">groL</name>
    <name evidence="11" type="ORF">JOC47_002524</name>
</gene>
<dbReference type="NCBIfam" id="NF009489">
    <property type="entry name" value="PRK12851.1"/>
    <property type="match status" value="1"/>
</dbReference>
<evidence type="ECO:0000313" key="11">
    <source>
        <dbReference type="EMBL" id="MBM7557658.1"/>
    </source>
</evidence>
<dbReference type="InterPro" id="IPR018370">
    <property type="entry name" value="Chaperonin_Cpn60_CS"/>
</dbReference>
<keyword evidence="5 6" id="KW-0413">Isomerase</keyword>
<dbReference type="NCBIfam" id="TIGR02348">
    <property type="entry name" value="GroEL"/>
    <property type="match status" value="1"/>
</dbReference>
<comment type="subunit">
    <text evidence="6 8">Forms a cylinder of 14 subunits composed of two heptameric rings stacked back-to-back. Interacts with the co-chaperonin GroES.</text>
</comment>
<dbReference type="InterPro" id="IPR027409">
    <property type="entry name" value="GroEL-like_apical_dom_sf"/>
</dbReference>
<dbReference type="PROSITE" id="PS00296">
    <property type="entry name" value="CHAPERONINS_CPN60"/>
    <property type="match status" value="1"/>
</dbReference>
<proteinExistence type="inferred from homology"/>
<comment type="caution">
    <text evidence="6">Lacks conserved residue(s) required for the propagation of feature annotation.</text>
</comment>
<dbReference type="GO" id="GO:0140662">
    <property type="term" value="F:ATP-dependent protein folding chaperone"/>
    <property type="evidence" value="ECO:0007669"/>
    <property type="project" value="InterPro"/>
</dbReference>
<dbReference type="FunFam" id="3.50.7.10:FF:000001">
    <property type="entry name" value="60 kDa chaperonin"/>
    <property type="match status" value="1"/>
</dbReference>
<name>A0A938XU95_9FIRM</name>
<dbReference type="Proteomes" id="UP000774000">
    <property type="component" value="Unassembled WGS sequence"/>
</dbReference>
<keyword evidence="9" id="KW-0175">Coiled coil</keyword>
<evidence type="ECO:0000256" key="7">
    <source>
        <dbReference type="RuleBase" id="RU000418"/>
    </source>
</evidence>
<organism evidence="11 12">
    <name type="scientific">Halanaerobacter jeridensis</name>
    <dbReference type="NCBI Taxonomy" id="706427"/>
    <lineage>
        <taxon>Bacteria</taxon>
        <taxon>Bacillati</taxon>
        <taxon>Bacillota</taxon>
        <taxon>Clostridia</taxon>
        <taxon>Halanaerobiales</taxon>
        <taxon>Halobacteroidaceae</taxon>
        <taxon>Halanaerobacter</taxon>
    </lineage>
</organism>
<dbReference type="GO" id="GO:0005737">
    <property type="term" value="C:cytoplasm"/>
    <property type="evidence" value="ECO:0007669"/>
    <property type="project" value="UniProtKB-SubCell"/>
</dbReference>
<dbReference type="InterPro" id="IPR002423">
    <property type="entry name" value="Cpn60/GroEL/TCP-1"/>
</dbReference>
<evidence type="ECO:0000313" key="12">
    <source>
        <dbReference type="Proteomes" id="UP000774000"/>
    </source>
</evidence>
<keyword evidence="12" id="KW-1185">Reference proteome</keyword>
<dbReference type="RefSeq" id="WP_204702406.1">
    <property type="nucleotide sequence ID" value="NZ_JAFBDQ010000015.1"/>
</dbReference>
<evidence type="ECO:0000256" key="4">
    <source>
        <dbReference type="ARBA" id="ARBA00023186"/>
    </source>
</evidence>
<dbReference type="AlphaFoldDB" id="A0A938XU95"/>
<comment type="subcellular location">
    <subcellularLocation>
        <location evidence="6">Cytoplasm</location>
    </subcellularLocation>
</comment>
<accession>A0A938XU95</accession>
<dbReference type="Pfam" id="PF00118">
    <property type="entry name" value="Cpn60_TCP1"/>
    <property type="match status" value="1"/>
</dbReference>
<sequence length="558" mass="58915">MAKEIKFGETARHELEDGVNSLADSLKVTLGPKGRNVVLEQGFGAPLITNDGVTIAKEIELKNKFENMGAQTVKEVATNTNDAAGDGTTTATVLAQAIFNEGLKNVAAGANPIGLRRGIHKAVDTAVSEIQKVSKPVEDRDSISQVASISAGNNDEVGELIADAMEEVGEDGVISVEESKTMGTDLEVVEGMQFDKGYLSPYMVTDDEQMIADLDDPYILMTDQEISSVQEIVPLLEQVAQENKPLLIIADDVEGEALATLVVNKIRGTFDCVAVKAPGFGDRRKQMLDDIADLTGGQLITEDIGMSLENADMSMLGQAHSVKVTKDDTTIVDGAGDEKNIEQKISQLRRQIENTDSDFEREKLEERLAKLAGGVAVVKVGAATETEMKEKKLRIEDALNATRAAVEEGIVAGGGTVLLDVLPVLEDLTEELEGDEATGADIVRKALETPLRLIADNAGYEGAVIAEKVKQKEDGIGFDAYTGEFVNMLENGIVDPAKVTRSALQNSASAASTLLTTEAVVADRDDEDDDNDGGAPAGGGMPGGMGGMGGMGGLGGMM</sequence>
<keyword evidence="3 6" id="KW-0067">ATP-binding</keyword>
<dbReference type="Gene3D" id="3.50.7.10">
    <property type="entry name" value="GroEL"/>
    <property type="match status" value="1"/>
</dbReference>
<dbReference type="SUPFAM" id="SSF52029">
    <property type="entry name" value="GroEL apical domain-like"/>
    <property type="match status" value="1"/>
</dbReference>
<dbReference type="InterPro" id="IPR001844">
    <property type="entry name" value="Cpn60/GroEL"/>
</dbReference>
<feature type="region of interest" description="Disordered" evidence="10">
    <location>
        <begin position="521"/>
        <end position="546"/>
    </location>
</feature>
<evidence type="ECO:0000256" key="2">
    <source>
        <dbReference type="ARBA" id="ARBA00022741"/>
    </source>
</evidence>
<comment type="caution">
    <text evidence="11">The sequence shown here is derived from an EMBL/GenBank/DDBJ whole genome shotgun (WGS) entry which is preliminary data.</text>
</comment>
<feature type="coiled-coil region" evidence="9">
    <location>
        <begin position="338"/>
        <end position="365"/>
    </location>
</feature>
<keyword evidence="4 6" id="KW-0143">Chaperone</keyword>
<feature type="compositionally biased region" description="Gly residues" evidence="10">
    <location>
        <begin position="535"/>
        <end position="546"/>
    </location>
</feature>
<dbReference type="GO" id="GO:0016853">
    <property type="term" value="F:isomerase activity"/>
    <property type="evidence" value="ECO:0007669"/>
    <property type="project" value="UniProtKB-KW"/>
</dbReference>
<dbReference type="NCBIfam" id="NF009488">
    <property type="entry name" value="PRK12850.1"/>
    <property type="match status" value="1"/>
</dbReference>
<feature type="binding site" evidence="6">
    <location>
        <begin position="29"/>
        <end position="32"/>
    </location>
    <ligand>
        <name>ATP</name>
        <dbReference type="ChEBI" id="CHEBI:30616"/>
    </ligand>
</feature>
<keyword evidence="2 6" id="KW-0547">Nucleotide-binding</keyword>
<evidence type="ECO:0000256" key="8">
    <source>
        <dbReference type="RuleBase" id="RU000419"/>
    </source>
</evidence>
<dbReference type="InterPro" id="IPR027413">
    <property type="entry name" value="GROEL-like_equatorial_sf"/>
</dbReference>
<dbReference type="SUPFAM" id="SSF48592">
    <property type="entry name" value="GroEL equatorial domain-like"/>
    <property type="match status" value="1"/>
</dbReference>
<feature type="binding site" evidence="6">
    <location>
        <position position="414"/>
    </location>
    <ligand>
        <name>ATP</name>
        <dbReference type="ChEBI" id="CHEBI:30616"/>
    </ligand>
</feature>
<dbReference type="PANTHER" id="PTHR45633">
    <property type="entry name" value="60 KDA HEAT SHOCK PROTEIN, MITOCHONDRIAL"/>
    <property type="match status" value="1"/>
</dbReference>
<dbReference type="NCBIfam" id="NF000592">
    <property type="entry name" value="PRK00013.1"/>
    <property type="match status" value="1"/>
</dbReference>
<dbReference type="CDD" id="cd03344">
    <property type="entry name" value="GroEL"/>
    <property type="match status" value="1"/>
</dbReference>
<feature type="binding site" evidence="6">
    <location>
        <position position="495"/>
    </location>
    <ligand>
        <name>ATP</name>
        <dbReference type="ChEBI" id="CHEBI:30616"/>
    </ligand>
</feature>
<dbReference type="EC" id="5.6.1.7" evidence="6"/>
<dbReference type="GO" id="GO:0005524">
    <property type="term" value="F:ATP binding"/>
    <property type="evidence" value="ECO:0007669"/>
    <property type="project" value="UniProtKB-UniRule"/>
</dbReference>
<dbReference type="Gene3D" id="1.10.560.10">
    <property type="entry name" value="GroEL-like equatorial domain"/>
    <property type="match status" value="1"/>
</dbReference>
<evidence type="ECO:0000256" key="5">
    <source>
        <dbReference type="ARBA" id="ARBA00023235"/>
    </source>
</evidence>
<dbReference type="InterPro" id="IPR027410">
    <property type="entry name" value="TCP-1-like_intermed_sf"/>
</dbReference>
<comment type="function">
    <text evidence="6 8">Together with its co-chaperonin GroES, plays an essential role in assisting protein folding. The GroEL-GroES system forms a nano-cage that allows encapsulation of the non-native substrate proteins and provides a physical environment optimized to promote and accelerate protein folding.</text>
</comment>